<gene>
    <name evidence="2" type="ORF">GCM10022280_08670</name>
</gene>
<protein>
    <recommendedName>
        <fullName evidence="1">Transcription regulator PadR N-terminal domain-containing protein</fullName>
    </recommendedName>
</protein>
<dbReference type="InterPro" id="IPR005149">
    <property type="entry name" value="Tscrpt_reg_PadR_N"/>
</dbReference>
<dbReference type="Pfam" id="PF03551">
    <property type="entry name" value="PadR"/>
    <property type="match status" value="1"/>
</dbReference>
<dbReference type="EMBL" id="BAABBQ010000001">
    <property type="protein sequence ID" value="GAA4012882.1"/>
    <property type="molecule type" value="Genomic_DNA"/>
</dbReference>
<keyword evidence="3" id="KW-1185">Reference proteome</keyword>
<feature type="domain" description="Transcription regulator PadR N-terminal" evidence="1">
    <location>
        <begin position="11"/>
        <end position="80"/>
    </location>
</feature>
<comment type="caution">
    <text evidence="2">The sequence shown here is derived from an EMBL/GenBank/DDBJ whole genome shotgun (WGS) entry which is preliminary data.</text>
</comment>
<dbReference type="PANTHER" id="PTHR43252">
    <property type="entry name" value="TRANSCRIPTIONAL REGULATOR YQJI"/>
    <property type="match status" value="1"/>
</dbReference>
<reference evidence="3" key="1">
    <citation type="journal article" date="2019" name="Int. J. Syst. Evol. Microbiol.">
        <title>The Global Catalogue of Microorganisms (GCM) 10K type strain sequencing project: providing services to taxonomists for standard genome sequencing and annotation.</title>
        <authorList>
            <consortium name="The Broad Institute Genomics Platform"/>
            <consortium name="The Broad Institute Genome Sequencing Center for Infectious Disease"/>
            <person name="Wu L."/>
            <person name="Ma J."/>
        </authorList>
    </citation>
    <scope>NUCLEOTIDE SEQUENCE [LARGE SCALE GENOMIC DNA]</scope>
    <source>
        <strain evidence="3">JCM 17563</strain>
    </source>
</reference>
<dbReference type="Proteomes" id="UP001500235">
    <property type="component" value="Unassembled WGS sequence"/>
</dbReference>
<sequence>MFGQGELRLVLLKLIADEPRHGYDLIRAIEELTHGDYAPSPGVVYPTLTLLEDMGQIVAQAAEGQRKKFAVTDEGRAELADKAEEVGRLLERLEETGEGRRRSSRPELGRAMGNLMAALKNRTSTDGWNEELLNEVVDILDDAAKRIERAR</sequence>
<organism evidence="2 3">
    <name type="scientific">Sphingomonas swuensis</name>
    <dbReference type="NCBI Taxonomy" id="977800"/>
    <lineage>
        <taxon>Bacteria</taxon>
        <taxon>Pseudomonadati</taxon>
        <taxon>Pseudomonadota</taxon>
        <taxon>Alphaproteobacteria</taxon>
        <taxon>Sphingomonadales</taxon>
        <taxon>Sphingomonadaceae</taxon>
        <taxon>Sphingomonas</taxon>
    </lineage>
</organism>
<evidence type="ECO:0000313" key="3">
    <source>
        <dbReference type="Proteomes" id="UP001500235"/>
    </source>
</evidence>
<dbReference type="PANTHER" id="PTHR43252:SF7">
    <property type="entry name" value="TRANSCRIPTIONAL REGULATOR YQJI"/>
    <property type="match status" value="1"/>
</dbReference>
<evidence type="ECO:0000259" key="1">
    <source>
        <dbReference type="Pfam" id="PF03551"/>
    </source>
</evidence>
<dbReference type="InterPro" id="IPR036388">
    <property type="entry name" value="WH-like_DNA-bd_sf"/>
</dbReference>
<dbReference type="SUPFAM" id="SSF46785">
    <property type="entry name" value="Winged helix' DNA-binding domain"/>
    <property type="match status" value="1"/>
</dbReference>
<name>A0ABP7SK61_9SPHN</name>
<dbReference type="InterPro" id="IPR036390">
    <property type="entry name" value="WH_DNA-bd_sf"/>
</dbReference>
<accession>A0ABP7SK61</accession>
<evidence type="ECO:0000313" key="2">
    <source>
        <dbReference type="EMBL" id="GAA4012882.1"/>
    </source>
</evidence>
<proteinExistence type="predicted"/>
<dbReference type="Gene3D" id="1.10.10.10">
    <property type="entry name" value="Winged helix-like DNA-binding domain superfamily/Winged helix DNA-binding domain"/>
    <property type="match status" value="1"/>
</dbReference>